<keyword evidence="1" id="KW-0732">Signal</keyword>
<keyword evidence="3" id="KW-1185">Reference proteome</keyword>
<evidence type="ECO:0000313" key="3">
    <source>
        <dbReference type="Proteomes" id="UP001528672"/>
    </source>
</evidence>
<evidence type="ECO:0000256" key="1">
    <source>
        <dbReference type="SAM" id="SignalP"/>
    </source>
</evidence>
<protein>
    <recommendedName>
        <fullName evidence="4">DUF4136 domain-containing protein</fullName>
    </recommendedName>
</protein>
<dbReference type="PROSITE" id="PS51257">
    <property type="entry name" value="PROKAR_LIPOPROTEIN"/>
    <property type="match status" value="1"/>
</dbReference>
<evidence type="ECO:0000313" key="2">
    <source>
        <dbReference type="EMBL" id="MDD0816525.1"/>
    </source>
</evidence>
<feature type="signal peptide" evidence="1">
    <location>
        <begin position="1"/>
        <end position="22"/>
    </location>
</feature>
<name>A0ABT5MMR5_9BURK</name>
<organism evidence="2 3">
    <name type="scientific">Curvibacter microcysteis</name>
    <dbReference type="NCBI Taxonomy" id="3026419"/>
    <lineage>
        <taxon>Bacteria</taxon>
        <taxon>Pseudomonadati</taxon>
        <taxon>Pseudomonadota</taxon>
        <taxon>Betaproteobacteria</taxon>
        <taxon>Burkholderiales</taxon>
        <taxon>Comamonadaceae</taxon>
        <taxon>Curvibacter</taxon>
    </lineage>
</organism>
<dbReference type="EMBL" id="JAQSIO010000008">
    <property type="protein sequence ID" value="MDD0816525.1"/>
    <property type="molecule type" value="Genomic_DNA"/>
</dbReference>
<dbReference type="Proteomes" id="UP001528672">
    <property type="component" value="Unassembled WGS sequence"/>
</dbReference>
<feature type="chain" id="PRO_5045722173" description="DUF4136 domain-containing protein" evidence="1">
    <location>
        <begin position="23"/>
        <end position="205"/>
    </location>
</feature>
<proteinExistence type="predicted"/>
<reference evidence="2 3" key="1">
    <citation type="submission" date="2023-02" db="EMBL/GenBank/DDBJ databases">
        <title>Bacterial whole genome sequence for Curvibacter sp. HBC28.</title>
        <authorList>
            <person name="Le V."/>
            <person name="Ko S.-R."/>
            <person name="Ahn C.-Y."/>
            <person name="Oh H.-M."/>
        </authorList>
    </citation>
    <scope>NUCLEOTIDE SEQUENCE [LARGE SCALE GENOMIC DNA]</scope>
    <source>
        <strain evidence="2 3">HBC28</strain>
    </source>
</reference>
<accession>A0ABT5MMR5</accession>
<dbReference type="RefSeq" id="WP_273928368.1">
    <property type="nucleotide sequence ID" value="NZ_JAQSIN010000006.1"/>
</dbReference>
<sequence length="205" mass="22457">MNKRLALTTLATLACSPWLLSACSSTKLDNQWSDPRFTSQPLRHVLVFSRSKDIGVARSVEQDIAARLSGVTRATPAYEIFNDTDLTTLPKATIQATLQKHQIDGLVMTGVSRTTYTEKYVPPEYAGGFWSDGWGGGWSDTLVTPGYNYTSTSTYVQGALYAVADGQLVWSAQTKTTDPSSLEDVRKDIIKLIVGNLMKSQVLGR</sequence>
<gene>
    <name evidence="2" type="ORF">PSQ39_17940</name>
</gene>
<evidence type="ECO:0008006" key="4">
    <source>
        <dbReference type="Google" id="ProtNLM"/>
    </source>
</evidence>
<comment type="caution">
    <text evidence="2">The sequence shown here is derived from an EMBL/GenBank/DDBJ whole genome shotgun (WGS) entry which is preliminary data.</text>
</comment>